<sequence>MIGQRLRNALLRRGLRSALNLGIEAAAAATAKRFQQRFSVQPPLTVYVRGSQVAVHIQRGDPQSILLEADLHASFGWEFLTDQDEAGVYVIARRKPIVGALSWATFSLTVPPYAHLALHLTPGSLHLAHLEGKLTLPAQVT</sequence>
<dbReference type="Proteomes" id="UP000228921">
    <property type="component" value="Unassembled WGS sequence"/>
</dbReference>
<comment type="caution">
    <text evidence="1">The sequence shown here is derived from an EMBL/GenBank/DDBJ whole genome shotgun (WGS) entry which is preliminary data.</text>
</comment>
<protein>
    <submittedName>
        <fullName evidence="1">Uncharacterized protein</fullName>
    </submittedName>
</protein>
<organism evidence="1 2">
    <name type="scientific">Candidatus Thermofonsia Clade 1 bacterium</name>
    <dbReference type="NCBI Taxonomy" id="2364210"/>
    <lineage>
        <taxon>Bacteria</taxon>
        <taxon>Bacillati</taxon>
        <taxon>Chloroflexota</taxon>
        <taxon>Candidatus Thermofontia</taxon>
        <taxon>Candidatus Thermofonsia Clade 1</taxon>
    </lineage>
</organism>
<evidence type="ECO:0000313" key="2">
    <source>
        <dbReference type="Proteomes" id="UP000228921"/>
    </source>
</evidence>
<accession>A0A2M8P3H3</accession>
<gene>
    <name evidence="1" type="ORF">CUN51_00300</name>
</gene>
<proteinExistence type="predicted"/>
<evidence type="ECO:0000313" key="1">
    <source>
        <dbReference type="EMBL" id="PJF32104.1"/>
    </source>
</evidence>
<dbReference type="AlphaFoldDB" id="A0A2M8P3H3"/>
<reference evidence="1 2" key="1">
    <citation type="submission" date="2017-11" db="EMBL/GenBank/DDBJ databases">
        <title>Evolution of Phototrophy in the Chloroflexi Phylum Driven by Horizontal Gene Transfer.</title>
        <authorList>
            <person name="Ward L.M."/>
            <person name="Hemp J."/>
            <person name="Shih P.M."/>
            <person name="Mcglynn S.E."/>
            <person name="Fischer W."/>
        </authorList>
    </citation>
    <scope>NUCLEOTIDE SEQUENCE [LARGE SCALE GENOMIC DNA]</scope>
    <source>
        <strain evidence="1">CP2_2F</strain>
    </source>
</reference>
<name>A0A2M8P3H3_9CHLR</name>
<dbReference type="EMBL" id="PGTK01000001">
    <property type="protein sequence ID" value="PJF32104.1"/>
    <property type="molecule type" value="Genomic_DNA"/>
</dbReference>